<reference evidence="1 2" key="1">
    <citation type="submission" date="2019-03" db="EMBL/GenBank/DDBJ databases">
        <title>Novel species of Flavobacterium.</title>
        <authorList>
            <person name="Liu Q."/>
            <person name="Xin Y.-H."/>
        </authorList>
    </citation>
    <scope>NUCLEOTIDE SEQUENCE [LARGE SCALE GENOMIC DNA]</scope>
    <source>
        <strain evidence="1 2">LB2P22</strain>
    </source>
</reference>
<keyword evidence="2" id="KW-1185">Reference proteome</keyword>
<protein>
    <submittedName>
        <fullName evidence="1">Uncharacterized protein</fullName>
    </submittedName>
</protein>
<evidence type="ECO:0000313" key="2">
    <source>
        <dbReference type="Proteomes" id="UP000294685"/>
    </source>
</evidence>
<name>A0ABY2DV14_9FLAO</name>
<gene>
    <name evidence="1" type="ORF">E0I61_02385</name>
</gene>
<sequence>MTTDNFKILFVQGKNRTNKKNQSPLYCRLTLNALVLFTFTNRKTRGYQLKFTIRYLHTFLNLSS</sequence>
<dbReference type="RefSeq" id="WP_131990702.1">
    <property type="nucleotide sequence ID" value="NZ_SMLH01000001.1"/>
</dbReference>
<accession>A0ABY2DV14</accession>
<comment type="caution">
    <text evidence="1">The sequence shown here is derived from an EMBL/GenBank/DDBJ whole genome shotgun (WGS) entry which is preliminary data.</text>
</comment>
<evidence type="ECO:0000313" key="1">
    <source>
        <dbReference type="EMBL" id="TDE31569.1"/>
    </source>
</evidence>
<organism evidence="1 2">
    <name type="scientific">Flavobacterium ranwuense</name>
    <dbReference type="NCBI Taxonomy" id="2541725"/>
    <lineage>
        <taxon>Bacteria</taxon>
        <taxon>Pseudomonadati</taxon>
        <taxon>Bacteroidota</taxon>
        <taxon>Flavobacteriia</taxon>
        <taxon>Flavobacteriales</taxon>
        <taxon>Flavobacteriaceae</taxon>
        <taxon>Flavobacterium</taxon>
    </lineage>
</organism>
<dbReference type="Proteomes" id="UP000294685">
    <property type="component" value="Unassembled WGS sequence"/>
</dbReference>
<dbReference type="EMBL" id="SMLH01000001">
    <property type="protein sequence ID" value="TDE31569.1"/>
    <property type="molecule type" value="Genomic_DNA"/>
</dbReference>
<proteinExistence type="predicted"/>